<dbReference type="AlphaFoldDB" id="A0A7S2BX12"/>
<name>A0A7S2BX12_9STRA</name>
<evidence type="ECO:0000313" key="1">
    <source>
        <dbReference type="EMBL" id="CAD9409366.1"/>
    </source>
</evidence>
<gene>
    <name evidence="1" type="ORF">DSPE1174_LOCUS10681</name>
</gene>
<accession>A0A7S2BX12</accession>
<dbReference type="EMBL" id="HBGS01020715">
    <property type="protein sequence ID" value="CAD9409366.1"/>
    <property type="molecule type" value="Transcribed_RNA"/>
</dbReference>
<proteinExistence type="predicted"/>
<sequence length="174" mass="20301">MGTVTLMRGKAIIWIRELTKIEIQVLPVHVTEAWTALVNKYVLCFTLYTLFIPILLDERVDNKAAMNVYTNMKSRDPRLTEILMLKQDIDIRIPTVSRSSYINTKLNPADLISRGLVQELIELLLRAGYHRSDIILIDLDTPEWTQRIDTRIMSQRLIDTTRDMMDPNKSKDLW</sequence>
<protein>
    <submittedName>
        <fullName evidence="1">Uncharacterized protein</fullName>
    </submittedName>
</protein>
<organism evidence="1">
    <name type="scientific">Octactis speculum</name>
    <dbReference type="NCBI Taxonomy" id="3111310"/>
    <lineage>
        <taxon>Eukaryota</taxon>
        <taxon>Sar</taxon>
        <taxon>Stramenopiles</taxon>
        <taxon>Ochrophyta</taxon>
        <taxon>Dictyochophyceae</taxon>
        <taxon>Dictyochales</taxon>
        <taxon>Dictyochaceae</taxon>
        <taxon>Octactis</taxon>
    </lineage>
</organism>
<reference evidence="1" key="1">
    <citation type="submission" date="2021-01" db="EMBL/GenBank/DDBJ databases">
        <authorList>
            <person name="Corre E."/>
            <person name="Pelletier E."/>
            <person name="Niang G."/>
            <person name="Scheremetjew M."/>
            <person name="Finn R."/>
            <person name="Kale V."/>
            <person name="Holt S."/>
            <person name="Cochrane G."/>
            <person name="Meng A."/>
            <person name="Brown T."/>
            <person name="Cohen L."/>
        </authorList>
    </citation>
    <scope>NUCLEOTIDE SEQUENCE</scope>
    <source>
        <strain evidence="1">CCMP1381</strain>
    </source>
</reference>